<feature type="signal peptide" evidence="1">
    <location>
        <begin position="1"/>
        <end position="23"/>
    </location>
</feature>
<organism evidence="2 3">
    <name type="scientific">Phormidium tenue FACHB-1050</name>
    <dbReference type="NCBI Taxonomy" id="2692857"/>
    <lineage>
        <taxon>Bacteria</taxon>
        <taxon>Bacillati</taxon>
        <taxon>Cyanobacteriota</taxon>
        <taxon>Cyanophyceae</taxon>
        <taxon>Oscillatoriophycideae</taxon>
        <taxon>Oscillatoriales</taxon>
        <taxon>Oscillatoriaceae</taxon>
        <taxon>Phormidium</taxon>
    </lineage>
</organism>
<accession>A0ABR8C6V0</accession>
<gene>
    <name evidence="2" type="ORF">H6G05_06615</name>
</gene>
<dbReference type="Proteomes" id="UP000618445">
    <property type="component" value="Unassembled WGS sequence"/>
</dbReference>
<evidence type="ECO:0000313" key="3">
    <source>
        <dbReference type="Proteomes" id="UP000618445"/>
    </source>
</evidence>
<proteinExistence type="predicted"/>
<comment type="caution">
    <text evidence="2">The sequence shown here is derived from an EMBL/GenBank/DDBJ whole genome shotgun (WGS) entry which is preliminary data.</text>
</comment>
<name>A0ABR8C6V0_9CYAN</name>
<sequence>MKKSMFLGTLLAATFASVSATFATPSLPNLSAPHIDATGALPNNRGASSSTYFFQVHVQGHTLSSVTIDLPEEIKGGGTIDVVDQLNRSVGATVTPQGNKAVVSFAQPVATGTTLNFYMRNISIAWNKKDLIHQIPVSAKFANLDADISLGLVRIQTYGK</sequence>
<dbReference type="RefSeq" id="WP_190577390.1">
    <property type="nucleotide sequence ID" value="NZ_CAWPQU010000067.1"/>
</dbReference>
<reference evidence="2 3" key="1">
    <citation type="journal article" date="2020" name="ISME J.">
        <title>Comparative genomics reveals insights into cyanobacterial evolution and habitat adaptation.</title>
        <authorList>
            <person name="Chen M.Y."/>
            <person name="Teng W.K."/>
            <person name="Zhao L."/>
            <person name="Hu C.X."/>
            <person name="Zhou Y.K."/>
            <person name="Han B.P."/>
            <person name="Song L.R."/>
            <person name="Shu W.S."/>
        </authorList>
    </citation>
    <scope>NUCLEOTIDE SEQUENCE [LARGE SCALE GENOMIC DNA]</scope>
    <source>
        <strain evidence="2 3">FACHB-1050</strain>
    </source>
</reference>
<keyword evidence="3" id="KW-1185">Reference proteome</keyword>
<keyword evidence="1" id="KW-0732">Signal</keyword>
<evidence type="ECO:0000256" key="1">
    <source>
        <dbReference type="SAM" id="SignalP"/>
    </source>
</evidence>
<evidence type="ECO:0000313" key="2">
    <source>
        <dbReference type="EMBL" id="MBD2316518.1"/>
    </source>
</evidence>
<dbReference type="EMBL" id="JACJQY010000007">
    <property type="protein sequence ID" value="MBD2316518.1"/>
    <property type="molecule type" value="Genomic_DNA"/>
</dbReference>
<protein>
    <submittedName>
        <fullName evidence="2">Uncharacterized protein</fullName>
    </submittedName>
</protein>
<feature type="chain" id="PRO_5045125173" evidence="1">
    <location>
        <begin position="24"/>
        <end position="160"/>
    </location>
</feature>